<evidence type="ECO:0000256" key="2">
    <source>
        <dbReference type="ARBA" id="ARBA00007602"/>
    </source>
</evidence>
<dbReference type="RefSeq" id="WP_060852752.1">
    <property type="nucleotide sequence ID" value="NZ_JARSYF010000075.1"/>
</dbReference>
<gene>
    <name evidence="12" type="primary">bdbC</name>
    <name evidence="13" type="ORF">B4918_32300</name>
</gene>
<evidence type="ECO:0000256" key="3">
    <source>
        <dbReference type="ARBA" id="ARBA00022448"/>
    </source>
</evidence>
<comment type="caution">
    <text evidence="12">Lacks conserved residue(s) required for the propagation of feature annotation.</text>
</comment>
<dbReference type="InterPro" id="IPR003752">
    <property type="entry name" value="DiS_bond_form_DsbB/BdbC"/>
</dbReference>
<reference evidence="13 14" key="1">
    <citation type="submission" date="2017-03" db="EMBL/GenBank/DDBJ databases">
        <title>Complete genome sequence of Bacillus thuringiensis L-7601, a novel melanin producing strain.</title>
        <authorList>
            <person name="Cai J."/>
            <person name="Cao Z."/>
            <person name="Tan T."/>
        </authorList>
    </citation>
    <scope>NUCLEOTIDE SEQUENCE [LARGE SCALE GENOMIC DNA]</scope>
    <source>
        <strain evidence="13 14">L-7601</strain>
        <plasmid evidence="13 14">unnamed3</plasmid>
    </source>
</reference>
<accession>A0A9W3TK63</accession>
<dbReference type="EMBL" id="CP020005">
    <property type="protein sequence ID" value="AQY42574.1"/>
    <property type="molecule type" value="Genomic_DNA"/>
</dbReference>
<evidence type="ECO:0000256" key="6">
    <source>
        <dbReference type="ARBA" id="ARBA00022989"/>
    </source>
</evidence>
<dbReference type="InterPro" id="IPR012187">
    <property type="entry name" value="Disulphide_bond_form_BdbC"/>
</dbReference>
<feature type="disulfide bond" description="Redox-active" evidence="12">
    <location>
        <begin position="37"/>
        <end position="40"/>
    </location>
</feature>
<evidence type="ECO:0000256" key="8">
    <source>
        <dbReference type="ARBA" id="ARBA00023136"/>
    </source>
</evidence>
<evidence type="ECO:0000256" key="7">
    <source>
        <dbReference type="ARBA" id="ARBA00023002"/>
    </source>
</evidence>
<dbReference type="NCBIfam" id="NF002849">
    <property type="entry name" value="PRK03113.1"/>
    <property type="match status" value="1"/>
</dbReference>
<keyword evidence="12" id="KW-1003">Cell membrane</keyword>
<comment type="function">
    <text evidence="12">Required for disulfide bond formation in some proteins.</text>
</comment>
<evidence type="ECO:0000256" key="5">
    <source>
        <dbReference type="ARBA" id="ARBA00022982"/>
    </source>
</evidence>
<keyword evidence="5 12" id="KW-0249">Electron transport</keyword>
<dbReference type="Pfam" id="PF02600">
    <property type="entry name" value="DsbB"/>
    <property type="match status" value="1"/>
</dbReference>
<keyword evidence="4 12" id="KW-0812">Transmembrane</keyword>
<keyword evidence="13" id="KW-0614">Plasmid</keyword>
<proteinExistence type="inferred from homology"/>
<sequence>MNVSKKLEYVLFIAWATSFVATSGSLFLSEIMKYEPCTLCWYQRIFMYPLVILLGIGIVKKDYKISIYSLFISSIGICISIYHYLIQKVPSLSKNLTCGRVPCTGDFLDWFGFITIPLLCLIAFLIIIICSSILIKVNKEIRTI</sequence>
<keyword evidence="6 12" id="KW-1133">Transmembrane helix</keyword>
<evidence type="ECO:0000256" key="12">
    <source>
        <dbReference type="HAMAP-Rule" id="MF_00287"/>
    </source>
</evidence>
<keyword evidence="3 12" id="KW-0813">Transport</keyword>
<dbReference type="SUPFAM" id="SSF158442">
    <property type="entry name" value="DsbB-like"/>
    <property type="match status" value="1"/>
</dbReference>
<dbReference type="AlphaFoldDB" id="A0A9W3TK63"/>
<evidence type="ECO:0000313" key="13">
    <source>
        <dbReference type="EMBL" id="AQY42574.1"/>
    </source>
</evidence>
<dbReference type="GO" id="GO:0006457">
    <property type="term" value="P:protein folding"/>
    <property type="evidence" value="ECO:0007669"/>
    <property type="project" value="InterPro"/>
</dbReference>
<dbReference type="HAMAP" id="MF_00287">
    <property type="entry name" value="BdbC"/>
    <property type="match status" value="1"/>
</dbReference>
<dbReference type="GO" id="GO:0005886">
    <property type="term" value="C:plasma membrane"/>
    <property type="evidence" value="ECO:0007669"/>
    <property type="project" value="UniProtKB-SubCell"/>
</dbReference>
<comment type="subcellular location">
    <subcellularLocation>
        <location evidence="12">Cell membrane</location>
        <topology evidence="12">Multi-pass membrane protein</topology>
    </subcellularLocation>
    <subcellularLocation>
        <location evidence="1">Membrane</location>
        <topology evidence="1">Multi-pass membrane protein</topology>
    </subcellularLocation>
</comment>
<keyword evidence="7 12" id="KW-0560">Oxidoreductase</keyword>
<evidence type="ECO:0000256" key="10">
    <source>
        <dbReference type="ARBA" id="ARBA00023186"/>
    </source>
</evidence>
<evidence type="ECO:0000256" key="4">
    <source>
        <dbReference type="ARBA" id="ARBA00022692"/>
    </source>
</evidence>
<dbReference type="PIRSF" id="PIRSF036659">
    <property type="entry name" value="BdbC"/>
    <property type="match status" value="1"/>
</dbReference>
<dbReference type="PANTHER" id="PTHR43469">
    <property type="entry name" value="DISULFIDE FORMATION PROTEIN-RELATED"/>
    <property type="match status" value="1"/>
</dbReference>
<organism evidence="13 14">
    <name type="scientific">Bacillus thuringiensis</name>
    <dbReference type="NCBI Taxonomy" id="1428"/>
    <lineage>
        <taxon>Bacteria</taxon>
        <taxon>Bacillati</taxon>
        <taxon>Bacillota</taxon>
        <taxon>Bacilli</taxon>
        <taxon>Bacillales</taxon>
        <taxon>Bacillaceae</taxon>
        <taxon>Bacillus</taxon>
        <taxon>Bacillus cereus group</taxon>
    </lineage>
</organism>
<keyword evidence="10 12" id="KW-0143">Chaperone</keyword>
<name>A0A9W3TK63_BACTU</name>
<keyword evidence="11 12" id="KW-0676">Redox-active center</keyword>
<evidence type="ECO:0000256" key="9">
    <source>
        <dbReference type="ARBA" id="ARBA00023157"/>
    </source>
</evidence>
<dbReference type="PANTHER" id="PTHR43469:SF1">
    <property type="entry name" value="SPBETA PROPHAGE-DERIVED DISULFIDE BOND FORMATION PROTEIN B"/>
    <property type="match status" value="1"/>
</dbReference>
<keyword evidence="9 12" id="KW-1015">Disulfide bond</keyword>
<comment type="similarity">
    <text evidence="2 12">Belongs to the DsbB family. BdbC subfamily.</text>
</comment>
<dbReference type="Gene3D" id="1.20.1550.10">
    <property type="entry name" value="DsbB-like"/>
    <property type="match status" value="1"/>
</dbReference>
<dbReference type="InterPro" id="IPR023380">
    <property type="entry name" value="DsbB-like_sf"/>
</dbReference>
<dbReference type="Proteomes" id="UP000191057">
    <property type="component" value="Plasmid unnamed3"/>
</dbReference>
<evidence type="ECO:0000313" key="14">
    <source>
        <dbReference type="Proteomes" id="UP000191057"/>
    </source>
</evidence>
<evidence type="ECO:0000256" key="11">
    <source>
        <dbReference type="ARBA" id="ARBA00023284"/>
    </source>
</evidence>
<evidence type="ECO:0000256" key="1">
    <source>
        <dbReference type="ARBA" id="ARBA00004141"/>
    </source>
</evidence>
<keyword evidence="8 12" id="KW-0472">Membrane</keyword>
<geneLocation type="plasmid" evidence="13 14">
    <name>unnamed3</name>
</geneLocation>
<dbReference type="GO" id="GO:0015035">
    <property type="term" value="F:protein-disulfide reductase activity"/>
    <property type="evidence" value="ECO:0007669"/>
    <property type="project" value="UniProtKB-UniRule"/>
</dbReference>
<protein>
    <recommendedName>
        <fullName evidence="12">Probable disulfide formation protein</fullName>
    </recommendedName>
    <alternativeName>
        <fullName evidence="12">Disulfide oxidoreductase</fullName>
    </alternativeName>
    <alternativeName>
        <fullName evidence="12">Thiol-disulfide oxidoreductase</fullName>
    </alternativeName>
</protein>